<name>A0A2H3GN08_FUSOX</name>
<dbReference type="AlphaFoldDB" id="A0A2H3GN08"/>
<dbReference type="EMBL" id="MABQ02000009">
    <property type="protein sequence ID" value="PCD25782.1"/>
    <property type="molecule type" value="Genomic_DNA"/>
</dbReference>
<sequence length="180" mass="19286">MQDEEAGSDKGGGGLNIGGIIGGIVGGIVMLAVATCLVWRFYIRPKRSQTPISMYVEDVDLVQGSEKDAPSRGTRPPSACTVHSIAPTVLTRASNIIQIAYIPVVTNRVTPMPPNVLLPPPSLRSPCIMPRATKPKELTMNILSSLATFKTRLTWAYLATHTEPHTLAGEIVLIGLDPCE</sequence>
<evidence type="ECO:0000313" key="2">
    <source>
        <dbReference type="EMBL" id="PCD25782.1"/>
    </source>
</evidence>
<keyword evidence="1" id="KW-1133">Transmembrane helix</keyword>
<evidence type="ECO:0000313" key="3">
    <source>
        <dbReference type="Proteomes" id="UP000219602"/>
    </source>
</evidence>
<keyword evidence="1" id="KW-0812">Transmembrane</keyword>
<accession>A0A2H3GN08</accession>
<dbReference type="Proteomes" id="UP000219602">
    <property type="component" value="Chromosome 11"/>
</dbReference>
<comment type="caution">
    <text evidence="2">The sequence shown here is derived from an EMBL/GenBank/DDBJ whole genome shotgun (WGS) entry which is preliminary data.</text>
</comment>
<evidence type="ECO:0000256" key="1">
    <source>
        <dbReference type="SAM" id="Phobius"/>
    </source>
</evidence>
<organism evidence="2 3">
    <name type="scientific">Fusarium oxysporum f. sp. radicis-cucumerinum</name>
    <dbReference type="NCBI Taxonomy" id="327505"/>
    <lineage>
        <taxon>Eukaryota</taxon>
        <taxon>Fungi</taxon>
        <taxon>Dikarya</taxon>
        <taxon>Ascomycota</taxon>
        <taxon>Pezizomycotina</taxon>
        <taxon>Sordariomycetes</taxon>
        <taxon>Hypocreomycetidae</taxon>
        <taxon>Hypocreales</taxon>
        <taxon>Nectriaceae</taxon>
        <taxon>Fusarium</taxon>
        <taxon>Fusarium oxysporum species complex</taxon>
    </lineage>
</organism>
<reference evidence="2 3" key="2">
    <citation type="journal article" date="2017" name="Sci. Rep.">
        <title>A mobile pathogenicity chromosome in Fusarium oxysporum for infection of multiple cucurbit species.</title>
        <authorList>
            <person name="van Dam P."/>
            <person name="Fokkens L."/>
            <person name="Ayukawa Y."/>
            <person name="van der Gragt M."/>
            <person name="Ter Horst A."/>
            <person name="Brankovics B."/>
            <person name="Houterman P.M."/>
            <person name="Arie T."/>
            <person name="Rep M."/>
        </authorList>
    </citation>
    <scope>NUCLEOTIDE SEQUENCE [LARGE SCALE GENOMIC DNA]</scope>
    <source>
        <strain evidence="2 3">Forc016</strain>
    </source>
</reference>
<feature type="transmembrane region" description="Helical" evidence="1">
    <location>
        <begin position="20"/>
        <end position="43"/>
    </location>
</feature>
<keyword evidence="1" id="KW-0472">Membrane</keyword>
<gene>
    <name evidence="2" type="ORF">AU210_012218</name>
</gene>
<dbReference type="STRING" id="327505.A0A2H3GN08"/>
<protein>
    <submittedName>
        <fullName evidence="2">Uncharacterized protein</fullName>
    </submittedName>
</protein>
<proteinExistence type="predicted"/>
<reference evidence="2 3" key="1">
    <citation type="journal article" date="2016" name="Environ. Microbiol.">
        <title>Effector profiles distinguish formae speciales of Fusarium oxysporum.</title>
        <authorList>
            <person name="van Dam P."/>
            <person name="Fokkens L."/>
            <person name="Schmidt S.M."/>
            <person name="Linmans J.H."/>
            <person name="Kistler H.C."/>
            <person name="Ma L.J."/>
            <person name="Rep M."/>
        </authorList>
    </citation>
    <scope>NUCLEOTIDE SEQUENCE [LARGE SCALE GENOMIC DNA]</scope>
    <source>
        <strain evidence="2 3">Forc016</strain>
    </source>
</reference>